<dbReference type="InterPro" id="IPR036071">
    <property type="entry name" value="AMMECR1_dom_sf"/>
</dbReference>
<dbReference type="PROSITE" id="PS51112">
    <property type="entry name" value="AMMECR1"/>
    <property type="match status" value="1"/>
</dbReference>
<dbReference type="AlphaFoldDB" id="A0A1J5J448"/>
<accession>A0A1J5J448</accession>
<organism evidence="2 3">
    <name type="scientific">Candidatus Wirthbacteria bacterium CG2_30_54_11</name>
    <dbReference type="NCBI Taxonomy" id="1817892"/>
    <lineage>
        <taxon>Bacteria</taxon>
        <taxon>Candidatus Wirthbacteria</taxon>
    </lineage>
</organism>
<dbReference type="Gene3D" id="3.30.1490.150">
    <property type="entry name" value="Hypothetical protein ph0010, domain 2"/>
    <property type="match status" value="1"/>
</dbReference>
<evidence type="ECO:0000313" key="3">
    <source>
        <dbReference type="Proteomes" id="UP000183245"/>
    </source>
</evidence>
<comment type="caution">
    <text evidence="2">The sequence shown here is derived from an EMBL/GenBank/DDBJ whole genome shotgun (WGS) entry which is preliminary data.</text>
</comment>
<dbReference type="STRING" id="1817892.AUK40_01790"/>
<dbReference type="EMBL" id="MNZT01000032">
    <property type="protein sequence ID" value="OIP98288.1"/>
    <property type="molecule type" value="Genomic_DNA"/>
</dbReference>
<proteinExistence type="predicted"/>
<dbReference type="InterPro" id="IPR027485">
    <property type="entry name" value="AMMECR1_N"/>
</dbReference>
<sequence length="269" mass="29244">MFFCPVSWPCQPGSFFSVFRPLVLFTAEQKVAPAGLSIGVDLTEGDKQILVDTAYQAVHGFFAQDPEPTTFSSAFDGMGNTVFVGFRVDGVKRGSWSSAGSNLLQTVYDATVNTADDTRYGQLRLDETDKLSIELFILGSEHSWDAGYEPGIHGIRLTDGQHSAMYYNSVAVESGLPPTADLLSRLCQKAGLESDCQNDPGVQLFYFPTMHLLADSPVSGVTTLYRCAVLHDPAALTASLVDTSSDAMQSRLLNDQQTNGVFGYQWDPI</sequence>
<dbReference type="Proteomes" id="UP000183245">
    <property type="component" value="Unassembled WGS sequence"/>
</dbReference>
<dbReference type="SUPFAM" id="SSF143447">
    <property type="entry name" value="AMMECR1-like"/>
    <property type="match status" value="1"/>
</dbReference>
<feature type="domain" description="AMMECR1" evidence="1">
    <location>
        <begin position="45"/>
        <end position="223"/>
    </location>
</feature>
<dbReference type="Pfam" id="PF01871">
    <property type="entry name" value="AMMECR1"/>
    <property type="match status" value="1"/>
</dbReference>
<gene>
    <name evidence="2" type="ORF">AUK40_01790</name>
</gene>
<name>A0A1J5J448_9BACT</name>
<evidence type="ECO:0000313" key="2">
    <source>
        <dbReference type="EMBL" id="OIP98288.1"/>
    </source>
</evidence>
<reference evidence="2 3" key="1">
    <citation type="journal article" date="2016" name="Environ. Microbiol.">
        <title>Genomic resolution of a cold subsurface aquifer community provides metabolic insights for novel microbes adapted to high CO concentrations.</title>
        <authorList>
            <person name="Probst A.J."/>
            <person name="Castelle C.J."/>
            <person name="Singh A."/>
            <person name="Brown C.T."/>
            <person name="Anantharaman K."/>
            <person name="Sharon I."/>
            <person name="Hug L.A."/>
            <person name="Burstein D."/>
            <person name="Emerson J.B."/>
            <person name="Thomas B.C."/>
            <person name="Banfield J.F."/>
        </authorList>
    </citation>
    <scope>NUCLEOTIDE SEQUENCE [LARGE SCALE GENOMIC DNA]</scope>
    <source>
        <strain evidence="2">CG2_30_54_11</strain>
    </source>
</reference>
<dbReference type="Gene3D" id="3.30.700.20">
    <property type="entry name" value="Hypothetical protein ph0010, domain 1"/>
    <property type="match status" value="1"/>
</dbReference>
<evidence type="ECO:0000259" key="1">
    <source>
        <dbReference type="PROSITE" id="PS51112"/>
    </source>
</evidence>
<dbReference type="InterPro" id="IPR002733">
    <property type="entry name" value="AMMECR1_domain"/>
</dbReference>
<protein>
    <recommendedName>
        <fullName evidence="1">AMMECR1 domain-containing protein</fullName>
    </recommendedName>
</protein>